<feature type="transmembrane region" description="Helical" evidence="8">
    <location>
        <begin position="210"/>
        <end position="235"/>
    </location>
</feature>
<evidence type="ECO:0000256" key="3">
    <source>
        <dbReference type="ARBA" id="ARBA00022448"/>
    </source>
</evidence>
<comment type="subcellular location">
    <subcellularLocation>
        <location evidence="8">Cell inner membrane</location>
        <topology evidence="8">Multi-pass membrane protein</topology>
    </subcellularLocation>
    <subcellularLocation>
        <location evidence="1">Cell membrane</location>
        <topology evidence="1">Multi-pass membrane protein</topology>
    </subcellularLocation>
</comment>
<feature type="transmembrane region" description="Helical" evidence="8">
    <location>
        <begin position="365"/>
        <end position="387"/>
    </location>
</feature>
<protein>
    <recommendedName>
        <fullName evidence="8">Bcr/CflA family efflux transporter</fullName>
    </recommendedName>
</protein>
<comment type="caution">
    <text evidence="10">The sequence shown here is derived from an EMBL/GenBank/DDBJ whole genome shotgun (WGS) entry which is preliminary data.</text>
</comment>
<dbReference type="NCBIfam" id="TIGR00710">
    <property type="entry name" value="efflux_Bcr_CflA"/>
    <property type="match status" value="1"/>
</dbReference>
<dbReference type="InterPro" id="IPR011701">
    <property type="entry name" value="MFS"/>
</dbReference>
<dbReference type="GO" id="GO:1990961">
    <property type="term" value="P:xenobiotic detoxification by transmembrane export across the plasma membrane"/>
    <property type="evidence" value="ECO:0007669"/>
    <property type="project" value="InterPro"/>
</dbReference>
<feature type="transmembrane region" description="Helical" evidence="8">
    <location>
        <begin position="277"/>
        <end position="299"/>
    </location>
</feature>
<evidence type="ECO:0000256" key="1">
    <source>
        <dbReference type="ARBA" id="ARBA00004651"/>
    </source>
</evidence>
<evidence type="ECO:0000256" key="7">
    <source>
        <dbReference type="ARBA" id="ARBA00023136"/>
    </source>
</evidence>
<dbReference type="PANTHER" id="PTHR23502">
    <property type="entry name" value="MAJOR FACILITATOR SUPERFAMILY"/>
    <property type="match status" value="1"/>
</dbReference>
<keyword evidence="8" id="KW-0997">Cell inner membrane</keyword>
<sequence>MPPMIRTALVLGLLSAVSPFAIDMYLPAMPAIESELGAGVSGTQATITAYFLSFGLAQLIYGPLADRFGRKPPIFAGLGIFLVGTVLCAVAPDIRFLIGARFLQGLGGAALMVVPRAIIRDLHTGPEAAKLMAMIMLVIFVSPMLAPLAGSGVIAIGGWRGVFWVIAAASLVSLALLAFAQPETLRPENRAAIEPRALRRNAGILLRDPVFMGLTFVGGLGISSFFVFLTSAPFVYTGTYGLSPTGFSIAFAMNAIGFFAASQAAGPLGERLGMETVVFWATAGFAAVASALVLVVLAGGGSLPVVVGMLFLANAFLGLVIPSTMVMALDPHPEIAGLASSLGGTLQMVAGAVAVTLASPFFDGSVLPMVAAIALCGISAFAVALLVDRSGRRQAV</sequence>
<evidence type="ECO:0000256" key="8">
    <source>
        <dbReference type="RuleBase" id="RU365088"/>
    </source>
</evidence>
<accession>A0A316G9G9</accession>
<dbReference type="AlphaFoldDB" id="A0A316G9G9"/>
<dbReference type="EMBL" id="QGGV01000003">
    <property type="protein sequence ID" value="PWK57272.1"/>
    <property type="molecule type" value="Genomic_DNA"/>
</dbReference>
<proteinExistence type="inferred from homology"/>
<dbReference type="InterPro" id="IPR020846">
    <property type="entry name" value="MFS_dom"/>
</dbReference>
<feature type="transmembrane region" description="Helical" evidence="8">
    <location>
        <begin position="305"/>
        <end position="328"/>
    </location>
</feature>
<feature type="transmembrane region" description="Helical" evidence="8">
    <location>
        <begin position="98"/>
        <end position="119"/>
    </location>
</feature>
<dbReference type="RefSeq" id="WP_338143062.1">
    <property type="nucleotide sequence ID" value="NZ_CP034588.1"/>
</dbReference>
<comment type="caution">
    <text evidence="8">Lacks conserved residue(s) required for the propagation of feature annotation.</text>
</comment>
<dbReference type="GO" id="GO:0005886">
    <property type="term" value="C:plasma membrane"/>
    <property type="evidence" value="ECO:0007669"/>
    <property type="project" value="UniProtKB-SubCell"/>
</dbReference>
<dbReference type="Gene3D" id="1.20.1720.10">
    <property type="entry name" value="Multidrug resistance protein D"/>
    <property type="match status" value="1"/>
</dbReference>
<dbReference type="CDD" id="cd17320">
    <property type="entry name" value="MFS_MdfA_MDR_like"/>
    <property type="match status" value="1"/>
</dbReference>
<evidence type="ECO:0000256" key="6">
    <source>
        <dbReference type="ARBA" id="ARBA00022989"/>
    </source>
</evidence>
<gene>
    <name evidence="10" type="ORF">C8D95_103511</name>
</gene>
<comment type="similarity">
    <text evidence="2 8">Belongs to the major facilitator superfamily. Bcr/CmlA family.</text>
</comment>
<evidence type="ECO:0000313" key="11">
    <source>
        <dbReference type="Proteomes" id="UP000245390"/>
    </source>
</evidence>
<evidence type="ECO:0000256" key="4">
    <source>
        <dbReference type="ARBA" id="ARBA00022475"/>
    </source>
</evidence>
<keyword evidence="5 8" id="KW-0812">Transmembrane</keyword>
<dbReference type="SUPFAM" id="SSF103473">
    <property type="entry name" value="MFS general substrate transporter"/>
    <property type="match status" value="1"/>
</dbReference>
<evidence type="ECO:0000313" key="10">
    <source>
        <dbReference type="EMBL" id="PWK57272.1"/>
    </source>
</evidence>
<keyword evidence="11" id="KW-1185">Reference proteome</keyword>
<keyword evidence="3 8" id="KW-0813">Transport</keyword>
<dbReference type="GO" id="GO:0042910">
    <property type="term" value="F:xenobiotic transmembrane transporter activity"/>
    <property type="evidence" value="ECO:0007669"/>
    <property type="project" value="InterPro"/>
</dbReference>
<reference evidence="10 11" key="1">
    <citation type="submission" date="2018-05" db="EMBL/GenBank/DDBJ databases">
        <title>Genomic Encyclopedia of Type Strains, Phase IV (KMG-IV): sequencing the most valuable type-strain genomes for metagenomic binning, comparative biology and taxonomic classification.</title>
        <authorList>
            <person name="Goeker M."/>
        </authorList>
    </citation>
    <scope>NUCLEOTIDE SEQUENCE [LARGE SCALE GENOMIC DNA]</scope>
    <source>
        <strain evidence="10 11">DSM 103371</strain>
    </source>
</reference>
<keyword evidence="4" id="KW-1003">Cell membrane</keyword>
<keyword evidence="6 8" id="KW-1133">Transmembrane helix</keyword>
<feature type="transmembrane region" description="Helical" evidence="8">
    <location>
        <begin position="131"/>
        <end position="156"/>
    </location>
</feature>
<dbReference type="PROSITE" id="PS50850">
    <property type="entry name" value="MFS"/>
    <property type="match status" value="1"/>
</dbReference>
<keyword evidence="7 8" id="KW-0472">Membrane</keyword>
<dbReference type="InterPro" id="IPR036259">
    <property type="entry name" value="MFS_trans_sf"/>
</dbReference>
<feature type="domain" description="Major facilitator superfamily (MFS) profile" evidence="9">
    <location>
        <begin position="4"/>
        <end position="391"/>
    </location>
</feature>
<evidence type="ECO:0000256" key="5">
    <source>
        <dbReference type="ARBA" id="ARBA00022692"/>
    </source>
</evidence>
<feature type="transmembrane region" description="Helical" evidence="8">
    <location>
        <begin position="247"/>
        <end position="265"/>
    </location>
</feature>
<dbReference type="Pfam" id="PF07690">
    <property type="entry name" value="MFS_1"/>
    <property type="match status" value="1"/>
</dbReference>
<evidence type="ECO:0000259" key="9">
    <source>
        <dbReference type="PROSITE" id="PS50850"/>
    </source>
</evidence>
<name>A0A316G9G9_9RHOB</name>
<organism evidence="10 11">
    <name type="scientific">Silicimonas algicola</name>
    <dbReference type="NCBI Taxonomy" id="1826607"/>
    <lineage>
        <taxon>Bacteria</taxon>
        <taxon>Pseudomonadati</taxon>
        <taxon>Pseudomonadota</taxon>
        <taxon>Alphaproteobacteria</taxon>
        <taxon>Rhodobacterales</taxon>
        <taxon>Paracoccaceae</taxon>
    </lineage>
</organism>
<dbReference type="InterPro" id="IPR004812">
    <property type="entry name" value="Efflux_drug-R_Bcr/CmlA"/>
</dbReference>
<feature type="transmembrane region" description="Helical" evidence="8">
    <location>
        <begin position="162"/>
        <end position="180"/>
    </location>
</feature>
<evidence type="ECO:0000256" key="2">
    <source>
        <dbReference type="ARBA" id="ARBA00006236"/>
    </source>
</evidence>
<dbReference type="Proteomes" id="UP000245390">
    <property type="component" value="Unassembled WGS sequence"/>
</dbReference>
<feature type="transmembrane region" description="Helical" evidence="8">
    <location>
        <begin position="74"/>
        <end position="92"/>
    </location>
</feature>
<dbReference type="PANTHER" id="PTHR23502:SF132">
    <property type="entry name" value="POLYAMINE TRANSPORTER 2-RELATED"/>
    <property type="match status" value="1"/>
</dbReference>